<evidence type="ECO:0000256" key="6">
    <source>
        <dbReference type="ARBA" id="ARBA00023136"/>
    </source>
</evidence>
<feature type="domain" description="CpcD-like" evidence="8">
    <location>
        <begin position="202"/>
        <end position="253"/>
    </location>
</feature>
<evidence type="ECO:0000259" key="8">
    <source>
        <dbReference type="PROSITE" id="PS51441"/>
    </source>
</evidence>
<feature type="domain" description="PBS-linker" evidence="9">
    <location>
        <begin position="1"/>
        <end position="170"/>
    </location>
</feature>
<dbReference type="AlphaFoldDB" id="A0A6M0RS71"/>
<sequence length="255" mass="27814">MALWVADAAPIELRPNATEDDLQVVINAVYRQVLGNMHVMDNMRIASAESFLRDGKITVRGFVRAVAKSDLYRTAFFETSSPYQFIELNFKHLLGRAPQDQTEIAEHVATYNGQGYDAEIDSYLDSAEYLASFGEDIAPYVRGAQSLPGYKNVSFNRTFALVRGDATSDRGRSARLIGSVAGNLTSKIAAPRGGSGTYTNTGKRFRIAVSTSAAAAAINRVSNQEYVVSYSQMSKTIQNVLKRGGKIVSITEAGY</sequence>
<protein>
    <submittedName>
        <fullName evidence="10">Photosystem I reaction center subunit XII</fullName>
    </submittedName>
</protein>
<accession>A0A6M0RS71</accession>
<keyword evidence="11" id="KW-1185">Reference proteome</keyword>
<dbReference type="RefSeq" id="WP_163670408.1">
    <property type="nucleotide sequence ID" value="NZ_QXHD01000004.1"/>
</dbReference>
<organism evidence="10 11">
    <name type="scientific">Adonisia turfae CCMR0081</name>
    <dbReference type="NCBI Taxonomy" id="2292702"/>
    <lineage>
        <taxon>Bacteria</taxon>
        <taxon>Bacillati</taxon>
        <taxon>Cyanobacteriota</taxon>
        <taxon>Adonisia</taxon>
        <taxon>Adonisia turfae</taxon>
    </lineage>
</organism>
<comment type="caution">
    <text evidence="10">The sequence shown here is derived from an EMBL/GenBank/DDBJ whole genome shotgun (WGS) entry which is preliminary data.</text>
</comment>
<dbReference type="PANTHER" id="PTHR34011">
    <property type="entry name" value="PHYCOBILISOME 32.1 KDA LINKER POLYPEPTIDE, PHYCOCYANIN-ASSOCIATED, ROD 2-RELATED"/>
    <property type="match status" value="1"/>
</dbReference>
<evidence type="ECO:0000259" key="9">
    <source>
        <dbReference type="PROSITE" id="PS51445"/>
    </source>
</evidence>
<evidence type="ECO:0000256" key="7">
    <source>
        <dbReference type="PROSITE-ProRule" id="PRU00775"/>
    </source>
</evidence>
<reference evidence="10 11" key="1">
    <citation type="journal article" date="2020" name="Microb. Ecol.">
        <title>Ecogenomics of the Marine Benthic Filamentous Cyanobacterium Adonisia.</title>
        <authorList>
            <person name="Walter J.M."/>
            <person name="Coutinho F.H."/>
            <person name="Leomil L."/>
            <person name="Hargreaves P.I."/>
            <person name="Campeao M.E."/>
            <person name="Vieira V.V."/>
            <person name="Silva B.S."/>
            <person name="Fistarol G.O."/>
            <person name="Salomon P.S."/>
            <person name="Sawabe T."/>
            <person name="Mino S."/>
            <person name="Hosokawa M."/>
            <person name="Miyashita H."/>
            <person name="Maruyama F."/>
            <person name="van Verk M.C."/>
            <person name="Dutilh B.E."/>
            <person name="Thompson C.C."/>
            <person name="Thompson F.L."/>
        </authorList>
    </citation>
    <scope>NUCLEOTIDE SEQUENCE [LARGE SCALE GENOMIC DNA]</scope>
    <source>
        <strain evidence="10 11">CCMR0081</strain>
    </source>
</reference>
<evidence type="ECO:0000256" key="4">
    <source>
        <dbReference type="ARBA" id="ARBA00022738"/>
    </source>
</evidence>
<gene>
    <name evidence="10" type="ORF">DXZ20_26280</name>
</gene>
<dbReference type="InterPro" id="IPR038255">
    <property type="entry name" value="PBS_linker_sf"/>
</dbReference>
<evidence type="ECO:0000313" key="11">
    <source>
        <dbReference type="Proteomes" id="UP000481033"/>
    </source>
</evidence>
<comment type="subcellular location">
    <subcellularLocation>
        <location evidence="1">Cellular thylakoid membrane</location>
        <topology evidence="1">Peripheral membrane protein</topology>
        <orientation evidence="1">Cytoplasmic side</orientation>
    </subcellularLocation>
</comment>
<dbReference type="PIRSF" id="PIRSF005898">
    <property type="entry name" value="Phycobilisome_CpeC/CpcI"/>
    <property type="match status" value="1"/>
</dbReference>
<evidence type="ECO:0000256" key="5">
    <source>
        <dbReference type="ARBA" id="ARBA00023078"/>
    </source>
</evidence>
<dbReference type="Proteomes" id="UP000481033">
    <property type="component" value="Unassembled WGS sequence"/>
</dbReference>
<dbReference type="SMART" id="SM01094">
    <property type="entry name" value="CpcD"/>
    <property type="match status" value="1"/>
</dbReference>
<dbReference type="GO" id="GO:0031676">
    <property type="term" value="C:plasma membrane-derived thylakoid membrane"/>
    <property type="evidence" value="ECO:0007669"/>
    <property type="project" value="UniProtKB-SubCell"/>
</dbReference>
<dbReference type="PROSITE" id="PS51445">
    <property type="entry name" value="PBS_LINKER"/>
    <property type="match status" value="1"/>
</dbReference>
<keyword evidence="4 7" id="KW-0605">Phycobilisome</keyword>
<keyword evidence="6" id="KW-0472">Membrane</keyword>
<evidence type="ECO:0000313" key="10">
    <source>
        <dbReference type="EMBL" id="NEZ59087.1"/>
    </source>
</evidence>
<comment type="similarity">
    <text evidence="7">Belongs to the phycobilisome linker protein family.</text>
</comment>
<dbReference type="GO" id="GO:0030089">
    <property type="term" value="C:phycobilisome"/>
    <property type="evidence" value="ECO:0007669"/>
    <property type="project" value="UniProtKB-UniRule"/>
</dbReference>
<dbReference type="EMBL" id="QXHD01000004">
    <property type="protein sequence ID" value="NEZ59087.1"/>
    <property type="molecule type" value="Genomic_DNA"/>
</dbReference>
<dbReference type="Pfam" id="PF01383">
    <property type="entry name" value="CpcD"/>
    <property type="match status" value="1"/>
</dbReference>
<keyword evidence="5" id="KW-0793">Thylakoid</keyword>
<keyword evidence="3" id="KW-0042">Antenna complex</keyword>
<dbReference type="Gene3D" id="1.10.3130.20">
    <property type="entry name" value="Phycobilisome linker domain"/>
    <property type="match status" value="1"/>
</dbReference>
<evidence type="ECO:0000256" key="1">
    <source>
        <dbReference type="ARBA" id="ARBA00004445"/>
    </source>
</evidence>
<evidence type="ECO:0000256" key="3">
    <source>
        <dbReference type="ARBA" id="ARBA00022549"/>
    </source>
</evidence>
<dbReference type="GO" id="GO:0015979">
    <property type="term" value="P:photosynthesis"/>
    <property type="evidence" value="ECO:0007669"/>
    <property type="project" value="UniProtKB-KW"/>
</dbReference>
<proteinExistence type="inferred from homology"/>
<dbReference type="InterPro" id="IPR001297">
    <property type="entry name" value="PBS_linker_dom"/>
</dbReference>
<dbReference type="PANTHER" id="PTHR34011:SF6">
    <property type="entry name" value="PHYCOBILIPROTEIN APCE"/>
    <property type="match status" value="1"/>
</dbReference>
<dbReference type="InterPro" id="IPR008213">
    <property type="entry name" value="CpcD-like_dom"/>
</dbReference>
<dbReference type="InterPro" id="IPR016470">
    <property type="entry name" value="Phycobilisome"/>
</dbReference>
<dbReference type="PROSITE" id="PS51441">
    <property type="entry name" value="CPCD_LIKE"/>
    <property type="match status" value="1"/>
</dbReference>
<dbReference type="Pfam" id="PF00427">
    <property type="entry name" value="PBS_linker_poly"/>
    <property type="match status" value="1"/>
</dbReference>
<keyword evidence="2" id="KW-0602">Photosynthesis</keyword>
<evidence type="ECO:0000256" key="2">
    <source>
        <dbReference type="ARBA" id="ARBA00022531"/>
    </source>
</evidence>
<name>A0A6M0RS71_9CYAN</name>